<evidence type="ECO:0000313" key="7">
    <source>
        <dbReference type="EMBL" id="MBB4440180.1"/>
    </source>
</evidence>
<dbReference type="InterPro" id="IPR013149">
    <property type="entry name" value="ADH-like_C"/>
</dbReference>
<evidence type="ECO:0000259" key="3">
    <source>
        <dbReference type="Pfam" id="PF00534"/>
    </source>
</evidence>
<dbReference type="CDD" id="cd08255">
    <property type="entry name" value="2-desacetyl-2-hydroxyethyl_bacteriochlorophyllide_like"/>
    <property type="match status" value="1"/>
</dbReference>
<dbReference type="SUPFAM" id="SSF55347">
    <property type="entry name" value="Glyceraldehyde-3-phosphate dehydrogenase-like, C-terminal domain"/>
    <property type="match status" value="1"/>
</dbReference>
<dbReference type="PANTHER" id="PTHR43249:SF1">
    <property type="entry name" value="D-GLUCOSIDE 3-DEHYDROGENASE"/>
    <property type="match status" value="1"/>
</dbReference>
<sequence>MPARDMSRSPHILLATDSSEPSGMGEHMLALGRALSERWDVTIALLSEDRTGLLPRAARHGIGIKLSQDAGAFQEWLARSSIDLLHVHAGIGWEGHGLAAAADALAIPIIRTDHLPYLLTDADQIELYRRETGRLSHHIVVSEASRQSFCEANLAPKRLTVVRNGIFPLSRARATAELRQALDLVGKTVLLMVARFTEQKDHASLVRALPTILETHPQAVLLFVGSGPEEDRVSTLAGDLKVSGHVRFLGHRADIAEIMAIADLFVLPSRFEGLPLAVLEAMSLAVPVVATRIGGTVEALGADHPYFAEPGNPASIAAVVNQALSDPHLKATGRAGHARFERHFSVYRMADETGAVYERFLTQHADQKQKDTEMRKTRLGFIGVGGIAHRHLDILTGFDDVELVAFADPDLPRADAAAMRFGARSFSHHREMLDTQRLDAVYICIPPFAHGEPERDLIDRNIPFFVEKPVTLDLALAEEIAAGVSKASLVTGVGYHWRYLDIVDEARSLLADNPAQLLSGYWLDSTPPPQWWWKKDQSGGQMVEQATHLLDLARFLVGEVTDVYGRAGYAERVEFPGLDVPTVTTASLTFETGVVANIAASCLLGWSHRVGLHIFADRLAIELTDRDIMVDVGRGRPVRRADGDPVWREDRDFIGAVRGGENRIRCSYSDALATHRLAVAVVSSARSGEPIHLDAPVLKRSELSPLLAQPRAEMSQEPRPGHRKIRSLGIEAPGRAYFFEYEEGPPAEGHVRLDTLYTGLSAGTELTFLKNTNPYFRARFDGERGVFIENEPDLSYPVPFLGYMEVARVSQSCARGFADGEVLAASYGHKTGHTADPFHDLLVSMPPDLDPLLGVFVAQMGPIAANGILHADAEAFGATVPALGAGVCGRTVIVLGAGTVGLMTALFARSLGASDILITDPSEFRRGKAEAMGLMAMDEDQAWQHAKARWHDGAMGRGADVAFQTRAHAASLHTALKALRPQGTVIDLAFYQDGANSLRLGEEFHHNGLNIRCAQINRVPRGLAPRWDRRRLARVTLDLLKTEDATIREHMITHIVPMDEAPDFLVDLIENRPEFLQVIFKASE</sequence>
<evidence type="ECO:0000256" key="1">
    <source>
        <dbReference type="SAM" id="MobiDB-lite"/>
    </source>
</evidence>
<dbReference type="InterPro" id="IPR055170">
    <property type="entry name" value="GFO_IDH_MocA-like_dom"/>
</dbReference>
<organism evidence="7 8">
    <name type="scientific">Rhizobium esperanzae</name>
    <dbReference type="NCBI Taxonomy" id="1967781"/>
    <lineage>
        <taxon>Bacteria</taxon>
        <taxon>Pseudomonadati</taxon>
        <taxon>Pseudomonadota</taxon>
        <taxon>Alphaproteobacteria</taxon>
        <taxon>Hyphomicrobiales</taxon>
        <taxon>Rhizobiaceae</taxon>
        <taxon>Rhizobium/Agrobacterium group</taxon>
        <taxon>Rhizobium</taxon>
    </lineage>
</organism>
<feature type="domain" description="GFO/IDH/MocA-like oxidoreductase" evidence="6">
    <location>
        <begin position="521"/>
        <end position="616"/>
    </location>
</feature>
<accession>A0A7W6XXQ1</accession>
<feature type="domain" description="Gfo/Idh/MocA-like oxidoreductase N-terminal" evidence="4">
    <location>
        <begin position="378"/>
        <end position="495"/>
    </location>
</feature>
<evidence type="ECO:0000259" key="4">
    <source>
        <dbReference type="Pfam" id="PF01408"/>
    </source>
</evidence>
<dbReference type="InterPro" id="IPR028098">
    <property type="entry name" value="Glyco_trans_4-like_N"/>
</dbReference>
<evidence type="ECO:0000259" key="6">
    <source>
        <dbReference type="Pfam" id="PF22725"/>
    </source>
</evidence>
<comment type="caution">
    <text evidence="7">The sequence shown here is derived from an EMBL/GenBank/DDBJ whole genome shotgun (WGS) entry which is preliminary data.</text>
</comment>
<evidence type="ECO:0000259" key="2">
    <source>
        <dbReference type="Pfam" id="PF00107"/>
    </source>
</evidence>
<dbReference type="SUPFAM" id="SSF53756">
    <property type="entry name" value="UDP-Glycosyltransferase/glycogen phosphorylase"/>
    <property type="match status" value="1"/>
</dbReference>
<dbReference type="Pfam" id="PF22725">
    <property type="entry name" value="GFO_IDH_MocA_C3"/>
    <property type="match status" value="1"/>
</dbReference>
<dbReference type="Gene3D" id="3.40.50.2000">
    <property type="entry name" value="Glycogen Phosphorylase B"/>
    <property type="match status" value="2"/>
</dbReference>
<protein>
    <submittedName>
        <fullName evidence="7">Putative dehydrogenase/glycosyltransferase involved in cell wall biosynthesis/threonine dehydrogenase-like Zn-dependent dehydrogenase</fullName>
    </submittedName>
</protein>
<dbReference type="Gene3D" id="3.40.50.720">
    <property type="entry name" value="NAD(P)-binding Rossmann-like Domain"/>
    <property type="match status" value="2"/>
</dbReference>
<dbReference type="CDD" id="cd03801">
    <property type="entry name" value="GT4_PimA-like"/>
    <property type="match status" value="1"/>
</dbReference>
<dbReference type="AlphaFoldDB" id="A0A7W6XXQ1"/>
<dbReference type="InterPro" id="IPR036291">
    <property type="entry name" value="NAD(P)-bd_dom_sf"/>
</dbReference>
<dbReference type="EMBL" id="JACIHI010000007">
    <property type="protein sequence ID" value="MBB4440180.1"/>
    <property type="molecule type" value="Genomic_DNA"/>
</dbReference>
<evidence type="ECO:0000259" key="5">
    <source>
        <dbReference type="Pfam" id="PF13439"/>
    </source>
</evidence>
<dbReference type="InterPro" id="IPR000683">
    <property type="entry name" value="Gfo/Idh/MocA-like_OxRdtase_N"/>
</dbReference>
<dbReference type="Pfam" id="PF00107">
    <property type="entry name" value="ADH_zinc_N"/>
    <property type="match status" value="1"/>
</dbReference>
<dbReference type="InterPro" id="IPR001296">
    <property type="entry name" value="Glyco_trans_1"/>
</dbReference>
<name>A0A7W6XXQ1_9HYPH</name>
<reference evidence="7 8" key="1">
    <citation type="submission" date="2020-08" db="EMBL/GenBank/DDBJ databases">
        <title>Genomic Encyclopedia of Type Strains, Phase IV (KMG-V): Genome sequencing to study the core and pangenomes of soil and plant-associated prokaryotes.</title>
        <authorList>
            <person name="Whitman W."/>
        </authorList>
    </citation>
    <scope>NUCLEOTIDE SEQUENCE [LARGE SCALE GENOMIC DNA]</scope>
    <source>
        <strain evidence="7 8">SEMIA 414</strain>
    </source>
</reference>
<proteinExistence type="predicted"/>
<dbReference type="Proteomes" id="UP000533724">
    <property type="component" value="Unassembled WGS sequence"/>
</dbReference>
<evidence type="ECO:0000313" key="8">
    <source>
        <dbReference type="Proteomes" id="UP000533724"/>
    </source>
</evidence>
<dbReference type="SUPFAM" id="SSF51735">
    <property type="entry name" value="NAD(P)-binding Rossmann-fold domains"/>
    <property type="match status" value="2"/>
</dbReference>
<dbReference type="Pfam" id="PF00534">
    <property type="entry name" value="Glycos_transf_1"/>
    <property type="match status" value="1"/>
</dbReference>
<keyword evidence="7" id="KW-0808">Transferase</keyword>
<feature type="domain" description="Glycosyltransferase subfamily 4-like N-terminal" evidence="5">
    <location>
        <begin position="22"/>
        <end position="166"/>
    </location>
</feature>
<feature type="domain" description="Alcohol dehydrogenase-like C-terminal" evidence="2">
    <location>
        <begin position="900"/>
        <end position="1000"/>
    </location>
</feature>
<dbReference type="Pfam" id="PF13439">
    <property type="entry name" value="Glyco_transf_4"/>
    <property type="match status" value="1"/>
</dbReference>
<dbReference type="Pfam" id="PF01408">
    <property type="entry name" value="GFO_IDH_MocA"/>
    <property type="match status" value="1"/>
</dbReference>
<dbReference type="PANTHER" id="PTHR43249">
    <property type="entry name" value="UDP-N-ACETYL-2-AMINO-2-DEOXY-D-GLUCURONATE OXIDASE"/>
    <property type="match status" value="1"/>
</dbReference>
<dbReference type="Gene3D" id="3.30.360.10">
    <property type="entry name" value="Dihydrodipicolinate Reductase, domain 2"/>
    <property type="match status" value="1"/>
</dbReference>
<dbReference type="Gene3D" id="3.90.180.10">
    <property type="entry name" value="Medium-chain alcohol dehydrogenases, catalytic domain"/>
    <property type="match status" value="1"/>
</dbReference>
<dbReference type="GO" id="GO:0000166">
    <property type="term" value="F:nucleotide binding"/>
    <property type="evidence" value="ECO:0007669"/>
    <property type="project" value="InterPro"/>
</dbReference>
<feature type="domain" description="Glycosyl transferase family 1" evidence="3">
    <location>
        <begin position="179"/>
        <end position="329"/>
    </location>
</feature>
<gene>
    <name evidence="7" type="ORF">GGE15_003456</name>
</gene>
<feature type="region of interest" description="Disordered" evidence="1">
    <location>
        <begin position="1"/>
        <end position="24"/>
    </location>
</feature>
<dbReference type="GO" id="GO:0016757">
    <property type="term" value="F:glycosyltransferase activity"/>
    <property type="evidence" value="ECO:0007669"/>
    <property type="project" value="InterPro"/>
</dbReference>
<dbReference type="InterPro" id="IPR052515">
    <property type="entry name" value="Gfo/Idh/MocA_Oxidoreductase"/>
</dbReference>